<sequence length="155" mass="17939">MSNYFSFFAYLPESIAILMVGFMVITMIGISSSWLAMNKVRSSQERTLWQATSLPSIALRKAHIVVRNLFIAYAIIFPFYRELPNLWTVIACLGVVLTLSLYACIRFKYAQYVETIPRKELTEKQKQNHSKYVSSEERQFNAIVKCIDLIDLKKP</sequence>
<evidence type="ECO:0000313" key="3">
    <source>
        <dbReference type="EMBL" id="OZS72918.1"/>
    </source>
</evidence>
<accession>A0A264VNG0</accession>
<gene>
    <name evidence="3" type="ORF">CHI95_19765</name>
    <name evidence="2" type="ORF">EX242_04350</name>
</gene>
<keyword evidence="1" id="KW-0812">Transmembrane</keyword>
<dbReference type="Proteomes" id="UP000216001">
    <property type="component" value="Unassembled WGS sequence"/>
</dbReference>
<keyword evidence="1" id="KW-1133">Transmembrane helix</keyword>
<dbReference type="EMBL" id="NOWC01000029">
    <property type="protein sequence ID" value="OZS72918.1"/>
    <property type="molecule type" value="Genomic_DNA"/>
</dbReference>
<dbReference type="Proteomes" id="UP000824410">
    <property type="component" value="Unassembled WGS sequence"/>
</dbReference>
<proteinExistence type="predicted"/>
<feature type="transmembrane region" description="Helical" evidence="1">
    <location>
        <begin position="86"/>
        <end position="105"/>
    </location>
</feature>
<dbReference type="EMBL" id="SHDO01000004">
    <property type="protein sequence ID" value="MBX6979501.1"/>
    <property type="molecule type" value="Genomic_DNA"/>
</dbReference>
<feature type="transmembrane region" description="Helical" evidence="1">
    <location>
        <begin position="15"/>
        <end position="37"/>
    </location>
</feature>
<dbReference type="RefSeq" id="WP_131680429.1">
    <property type="nucleotide sequence ID" value="NZ_NOWC01000029.1"/>
</dbReference>
<keyword evidence="1" id="KW-0472">Membrane</keyword>
<dbReference type="AlphaFoldDB" id="A0A264VNG0"/>
<reference evidence="2" key="2">
    <citation type="submission" date="2019-02" db="EMBL/GenBank/DDBJ databases">
        <title>Genomic characterization of isolates from hospital effluents in KZN, South Africa.</title>
        <authorList>
            <person name="Ntshobeni N."/>
            <person name="Allam M."/>
            <person name="Ismail A."/>
            <person name="Amoako D."/>
            <person name="Essack S."/>
            <person name="Chenia H."/>
        </authorList>
    </citation>
    <scope>NUCLEOTIDE SEQUENCE</scope>
    <source>
        <strain evidence="2">AFE97_S1</strain>
    </source>
</reference>
<reference evidence="3 4" key="1">
    <citation type="submission" date="2017-07" db="EMBL/GenBank/DDBJ databases">
        <title>blaIMP-27 on transferable plasmids in Proteus mirabilis and Providencia rettgeri.</title>
        <authorList>
            <person name="Potter R."/>
        </authorList>
    </citation>
    <scope>NUCLEOTIDE SEQUENCE [LARGE SCALE GENOMIC DNA]</scope>
    <source>
        <strain evidence="3 4">PR1</strain>
    </source>
</reference>
<evidence type="ECO:0000313" key="4">
    <source>
        <dbReference type="Proteomes" id="UP000216001"/>
    </source>
</evidence>
<feature type="transmembrane region" description="Helical" evidence="1">
    <location>
        <begin position="58"/>
        <end position="80"/>
    </location>
</feature>
<protein>
    <submittedName>
        <fullName evidence="3">Uncharacterized protein</fullName>
    </submittedName>
</protein>
<organism evidence="3 4">
    <name type="scientific">Providencia rettgeri</name>
    <dbReference type="NCBI Taxonomy" id="587"/>
    <lineage>
        <taxon>Bacteria</taxon>
        <taxon>Pseudomonadati</taxon>
        <taxon>Pseudomonadota</taxon>
        <taxon>Gammaproteobacteria</taxon>
        <taxon>Enterobacterales</taxon>
        <taxon>Morganellaceae</taxon>
        <taxon>Providencia</taxon>
    </lineage>
</organism>
<comment type="caution">
    <text evidence="3">The sequence shown here is derived from an EMBL/GenBank/DDBJ whole genome shotgun (WGS) entry which is preliminary data.</text>
</comment>
<evidence type="ECO:0000256" key="1">
    <source>
        <dbReference type="SAM" id="Phobius"/>
    </source>
</evidence>
<name>A0A264VNG0_PRORE</name>
<evidence type="ECO:0000313" key="2">
    <source>
        <dbReference type="EMBL" id="MBX6979501.1"/>
    </source>
</evidence>